<protein>
    <submittedName>
        <fullName evidence="1">Uncharacterized protein</fullName>
    </submittedName>
</protein>
<accession>A0A4C1Y569</accession>
<comment type="caution">
    <text evidence="1">The sequence shown here is derived from an EMBL/GenBank/DDBJ whole genome shotgun (WGS) entry which is preliminary data.</text>
</comment>
<sequence>MTKEEVGHRNRTKHNSEICCFMSVPCKTVPSSITEVKTFRLQSEQTMIGTRYDLRMRITRVISDAGATVPRRMTSIDFAIARRSDGNLTRSSGVVPRRKITV</sequence>
<name>A0A4C1Y569_EUMVA</name>
<reference evidence="1 2" key="1">
    <citation type="journal article" date="2019" name="Commun. Biol.">
        <title>The bagworm genome reveals a unique fibroin gene that provides high tensile strength.</title>
        <authorList>
            <person name="Kono N."/>
            <person name="Nakamura H."/>
            <person name="Ohtoshi R."/>
            <person name="Tomita M."/>
            <person name="Numata K."/>
            <person name="Arakawa K."/>
        </authorList>
    </citation>
    <scope>NUCLEOTIDE SEQUENCE [LARGE SCALE GENOMIC DNA]</scope>
</reference>
<evidence type="ECO:0000313" key="1">
    <source>
        <dbReference type="EMBL" id="GBP69535.1"/>
    </source>
</evidence>
<proteinExistence type="predicted"/>
<evidence type="ECO:0000313" key="2">
    <source>
        <dbReference type="Proteomes" id="UP000299102"/>
    </source>
</evidence>
<dbReference type="AlphaFoldDB" id="A0A4C1Y569"/>
<dbReference type="EMBL" id="BGZK01001044">
    <property type="protein sequence ID" value="GBP69535.1"/>
    <property type="molecule type" value="Genomic_DNA"/>
</dbReference>
<organism evidence="1 2">
    <name type="scientific">Eumeta variegata</name>
    <name type="common">Bagworm moth</name>
    <name type="synonym">Eumeta japonica</name>
    <dbReference type="NCBI Taxonomy" id="151549"/>
    <lineage>
        <taxon>Eukaryota</taxon>
        <taxon>Metazoa</taxon>
        <taxon>Ecdysozoa</taxon>
        <taxon>Arthropoda</taxon>
        <taxon>Hexapoda</taxon>
        <taxon>Insecta</taxon>
        <taxon>Pterygota</taxon>
        <taxon>Neoptera</taxon>
        <taxon>Endopterygota</taxon>
        <taxon>Lepidoptera</taxon>
        <taxon>Glossata</taxon>
        <taxon>Ditrysia</taxon>
        <taxon>Tineoidea</taxon>
        <taxon>Psychidae</taxon>
        <taxon>Oiketicinae</taxon>
        <taxon>Eumeta</taxon>
    </lineage>
</organism>
<gene>
    <name evidence="1" type="ORF">EVAR_61320_1</name>
</gene>
<dbReference type="Proteomes" id="UP000299102">
    <property type="component" value="Unassembled WGS sequence"/>
</dbReference>
<keyword evidence="2" id="KW-1185">Reference proteome</keyword>